<evidence type="ECO:0000313" key="3">
    <source>
        <dbReference type="EMBL" id="HCT55718.1"/>
    </source>
</evidence>
<comment type="caution">
    <text evidence="3">The sequence shown here is derived from an EMBL/GenBank/DDBJ whole genome shotgun (WGS) entry which is preliminary data.</text>
</comment>
<proteinExistence type="predicted"/>
<dbReference type="Gene3D" id="2.60.40.1080">
    <property type="match status" value="4"/>
</dbReference>
<feature type="compositionally biased region" description="Pro residues" evidence="1">
    <location>
        <begin position="13"/>
        <end position="22"/>
    </location>
</feature>
<sequence>MHFAQFTRSPPLCHAPPSPHSPNPTTSAREQFPATIAREQMSSSLTEPVVPALLRLPSVVAALLGAVILSACGGGGGDDGGGGGGVTPPPTPVAPTITLSTSATELAGAGASATVSATVSPTSATTSWRSETPAVATVSGSGATATITAVTPGTAIVVAEATNGSLRAEARLTVTVRPVARSIDVQPSIVSLQVGQTRTLSATVAGDAGIDTRVSWRSNTAAVATIDSTGTVTAVSPGTALMIATSRATDRTAAALLDTSTITVSAVPRVRSVTVAPTADTLLVGQSRTLAATVTADSGLARTVTWRSGNNTVVTVAIDGRVTTIASGTTTITAIATADTTVRGTATLVVRAPAVRSITVAQVAALEVGDAAQLVVTVNADSGADTRLTYVSAAPAVATVSATGRVTAIAAGSTTIAVSSVGTPTVSASTPITVRAPAFATRWTSTYDARIGEGDIVNQLTSLQSVVGNNTVLGVGGTAAGRGRAWEESAAGVWRAVDVPDGPTLRDVASTSAGTWVVGDSGRILRRTASGWAREITNTTRHLRFITMRADGAGFASGDGGLILERRDTTWDVLSDAGMPGAPSTSRDLVIAPTGRRFYMLWTPGGSWPNADVLQFNTNAWSALPRSSLAGGTSAAVALIMLPTDELLVGGSENNGFNWYVARNAGGAWQRVATSSTQTTNNSATPVLCANGDVLVSGGLGEILRYSGSLTAITMPDGSRNAGGLQACRSAQDRTVRTYSGTAGGALWRITSSTISATAYLTNNAVLSLSPTGAAWTVARGAESALRYDGQRWTPLFLGRTSTIGFANGTVNADAAGGAYFTLASVAARYSSGTLQWTTLPADLIRTWGASSDGLWGAGAASSSAGRQGLMRMVGGTWVNANVPAIATGWSFNDLHGTAADNVMAVTNSTNANRVLRWNGSTFTVDTAATTGRYDRIVVLSPTEALLYGESGILRWNGTRWQPLPQLGYVIQAMTGRAGGEYYAFTGTRGIYTLQNNQWVSVGTTPELVNDASYVGNRAMAVGQNGLVVYGVPVGSITRSAGR</sequence>
<feature type="domain" description="BIG2" evidence="2">
    <location>
        <begin position="179"/>
        <end position="256"/>
    </location>
</feature>
<feature type="region of interest" description="Disordered" evidence="1">
    <location>
        <begin position="1"/>
        <end position="28"/>
    </location>
</feature>
<evidence type="ECO:0000259" key="2">
    <source>
        <dbReference type="SMART" id="SM00635"/>
    </source>
</evidence>
<protein>
    <recommendedName>
        <fullName evidence="2">BIG2 domain-containing protein</fullName>
    </recommendedName>
</protein>
<feature type="domain" description="BIG2" evidence="2">
    <location>
        <begin position="354"/>
        <end position="429"/>
    </location>
</feature>
<dbReference type="InterPro" id="IPR003343">
    <property type="entry name" value="Big_2"/>
</dbReference>
<feature type="domain" description="BIG2" evidence="2">
    <location>
        <begin position="269"/>
        <end position="346"/>
    </location>
</feature>
<evidence type="ECO:0000256" key="1">
    <source>
        <dbReference type="SAM" id="MobiDB-lite"/>
    </source>
</evidence>
<dbReference type="InterPro" id="IPR008964">
    <property type="entry name" value="Invasin/intimin_cell_adhesion"/>
</dbReference>
<dbReference type="EMBL" id="DPIY01000001">
    <property type="protein sequence ID" value="HCT55718.1"/>
    <property type="molecule type" value="Genomic_DNA"/>
</dbReference>
<dbReference type="SUPFAM" id="SSF49373">
    <property type="entry name" value="Invasin/intimin cell-adhesion fragments"/>
    <property type="match status" value="3"/>
</dbReference>
<name>A0A3D4V4S2_9BACT</name>
<dbReference type="AlphaFoldDB" id="A0A3D4V4S2"/>
<accession>A0A3D4V4S2</accession>
<dbReference type="SMART" id="SM00635">
    <property type="entry name" value="BID_2"/>
    <property type="match status" value="4"/>
</dbReference>
<gene>
    <name evidence="3" type="ORF">DGD08_00750</name>
</gene>
<dbReference type="Pfam" id="PF02368">
    <property type="entry name" value="Big_2"/>
    <property type="match status" value="3"/>
</dbReference>
<evidence type="ECO:0000313" key="4">
    <source>
        <dbReference type="Proteomes" id="UP000264071"/>
    </source>
</evidence>
<feature type="domain" description="BIG2" evidence="2">
    <location>
        <begin position="93"/>
        <end position="171"/>
    </location>
</feature>
<reference evidence="3 4" key="1">
    <citation type="journal article" date="2018" name="Nat. Biotechnol.">
        <title>A standardized bacterial taxonomy based on genome phylogeny substantially revises the tree of life.</title>
        <authorList>
            <person name="Parks D.H."/>
            <person name="Chuvochina M."/>
            <person name="Waite D.W."/>
            <person name="Rinke C."/>
            <person name="Skarshewski A."/>
            <person name="Chaumeil P.A."/>
            <person name="Hugenholtz P."/>
        </authorList>
    </citation>
    <scope>NUCLEOTIDE SEQUENCE [LARGE SCALE GENOMIC DNA]</scope>
    <source>
        <strain evidence="3">UBA8844</strain>
    </source>
</reference>
<organism evidence="3 4">
    <name type="scientific">Gemmatimonas aurantiaca</name>
    <dbReference type="NCBI Taxonomy" id="173480"/>
    <lineage>
        <taxon>Bacteria</taxon>
        <taxon>Pseudomonadati</taxon>
        <taxon>Gemmatimonadota</taxon>
        <taxon>Gemmatimonadia</taxon>
        <taxon>Gemmatimonadales</taxon>
        <taxon>Gemmatimonadaceae</taxon>
        <taxon>Gemmatimonas</taxon>
    </lineage>
</organism>
<dbReference type="Proteomes" id="UP000264071">
    <property type="component" value="Unassembled WGS sequence"/>
</dbReference>